<dbReference type="EMBL" id="JAAIUW010000005">
    <property type="protein sequence ID" value="KAF7831675.1"/>
    <property type="molecule type" value="Genomic_DNA"/>
</dbReference>
<dbReference type="GO" id="GO:0003677">
    <property type="term" value="F:DNA binding"/>
    <property type="evidence" value="ECO:0007669"/>
    <property type="project" value="UniProtKB-KW"/>
</dbReference>
<reference evidence="1" key="1">
    <citation type="submission" date="2020-09" db="EMBL/GenBank/DDBJ databases">
        <title>Genome-Enabled Discovery of Anthraquinone Biosynthesis in Senna tora.</title>
        <authorList>
            <person name="Kang S.-H."/>
            <person name="Pandey R.P."/>
            <person name="Lee C.-M."/>
            <person name="Sim J.-S."/>
            <person name="Jeong J.-T."/>
            <person name="Choi B.-S."/>
            <person name="Jung M."/>
            <person name="Ginzburg D."/>
            <person name="Zhao K."/>
            <person name="Won S.Y."/>
            <person name="Oh T.-J."/>
            <person name="Yu Y."/>
            <person name="Kim N.-H."/>
            <person name="Lee O.R."/>
            <person name="Lee T.-H."/>
            <person name="Bashyal P."/>
            <person name="Kim T.-S."/>
            <person name="Lee W.-H."/>
            <person name="Kawkins C."/>
            <person name="Kim C.-K."/>
            <person name="Kim J.S."/>
            <person name="Ahn B.O."/>
            <person name="Rhee S.Y."/>
            <person name="Sohng J.K."/>
        </authorList>
    </citation>
    <scope>NUCLEOTIDE SEQUENCE</scope>
    <source>
        <tissue evidence="1">Leaf</tissue>
    </source>
</reference>
<comment type="caution">
    <text evidence="1">The sequence shown here is derived from an EMBL/GenBank/DDBJ whole genome shotgun (WGS) entry which is preliminary data.</text>
</comment>
<organism evidence="1 2">
    <name type="scientific">Senna tora</name>
    <dbReference type="NCBI Taxonomy" id="362788"/>
    <lineage>
        <taxon>Eukaryota</taxon>
        <taxon>Viridiplantae</taxon>
        <taxon>Streptophyta</taxon>
        <taxon>Embryophyta</taxon>
        <taxon>Tracheophyta</taxon>
        <taxon>Spermatophyta</taxon>
        <taxon>Magnoliopsida</taxon>
        <taxon>eudicotyledons</taxon>
        <taxon>Gunneridae</taxon>
        <taxon>Pentapetalae</taxon>
        <taxon>rosids</taxon>
        <taxon>fabids</taxon>
        <taxon>Fabales</taxon>
        <taxon>Fabaceae</taxon>
        <taxon>Caesalpinioideae</taxon>
        <taxon>Cassia clade</taxon>
        <taxon>Senna</taxon>
    </lineage>
</organism>
<accession>A0A834TZZ8</accession>
<dbReference type="SUPFAM" id="SSF50249">
    <property type="entry name" value="Nucleic acid-binding proteins"/>
    <property type="match status" value="1"/>
</dbReference>
<gene>
    <name evidence="1" type="ORF">G2W53_014008</name>
</gene>
<evidence type="ECO:0000313" key="2">
    <source>
        <dbReference type="Proteomes" id="UP000634136"/>
    </source>
</evidence>
<keyword evidence="1" id="KW-0238">DNA-binding</keyword>
<name>A0A834TZZ8_9FABA</name>
<dbReference type="AlphaFoldDB" id="A0A834TZZ8"/>
<proteinExistence type="predicted"/>
<keyword evidence="2" id="KW-1185">Reference proteome</keyword>
<dbReference type="Proteomes" id="UP000634136">
    <property type="component" value="Unassembled WGS sequence"/>
</dbReference>
<evidence type="ECO:0000313" key="1">
    <source>
        <dbReference type="EMBL" id="KAF7831675.1"/>
    </source>
</evidence>
<sequence length="565" mass="65109">MRRDVNDPKRPSRNMMTQPSRILWKITSKVSIRIEIGGLSSDSSSCMGPYSFEDDLKLVQKNEATEKPRLQNILEVNEFIGGLHHEELASPIIKNLSNPAAHEAAFAEFPLSSIQDFYHTGDSSLFVVLAYVLKVNVERGCFKVELMILDDSGTTNVTIFYEDVEGFLGISAIDLRREHLQTVDDIRQMPEKFHRFLGQLFVFKIFVKMMNWNNSYSFTVQKMTSDHDLVEKFKRMAKSKDDTKNGDYSLQTVVSSPIDVGTVPDSLTTLGQTKAVTHLGLDACRLSFVALLSGRSFRDYEPYLSEKYNPKLVIECDFWNANFNSQETAVVDDDYKAEIVHPDSHSIEFAYDWPTDEFCITFLMSRGNVPNSSTLYSFSCKTRHWQVITQLEVHVGTFRESTVKMNERLFWLSSKTDVNKIVTFDISSKRCSIIVVPKLVEDAFVDLVRVQDRICLLTSKTNFDYSKDFIVWINNNLTTTNFPWTRHFRIPDAHRAFIPYSFINNSILCVPDETIETDIPFQDTTKYISLINDENKIMTKCIHCPNNLSFSVLRMFQYFPTLRIW</sequence>
<protein>
    <submittedName>
        <fullName evidence="1">Replication protein A 70 kDa DNA-binding subunit E-like</fullName>
    </submittedName>
</protein>
<dbReference type="OrthoDB" id="1434713at2759"/>
<dbReference type="InterPro" id="IPR012340">
    <property type="entry name" value="NA-bd_OB-fold"/>
</dbReference>
<dbReference type="Gene3D" id="2.40.50.140">
    <property type="entry name" value="Nucleic acid-binding proteins"/>
    <property type="match status" value="1"/>
</dbReference>